<dbReference type="InterPro" id="IPR046745">
    <property type="entry name" value="DUF6675"/>
</dbReference>
<dbReference type="KEGG" id="bhc:JFL75_02455"/>
<evidence type="ECO:0000313" key="2">
    <source>
        <dbReference type="Proteomes" id="UP000595917"/>
    </source>
</evidence>
<proteinExistence type="predicted"/>
<dbReference type="Proteomes" id="UP000595917">
    <property type="component" value="Chromosome"/>
</dbReference>
<dbReference type="Pfam" id="PF20380">
    <property type="entry name" value="DUF6675"/>
    <property type="match status" value="1"/>
</dbReference>
<protein>
    <submittedName>
        <fullName evidence="1">Uncharacterized protein</fullName>
    </submittedName>
</protein>
<evidence type="ECO:0000313" key="1">
    <source>
        <dbReference type="EMBL" id="QQO11301.1"/>
    </source>
</evidence>
<sequence>MLYLAVLWLLPAALWGQVRSFDEAYPNLEGSKKEAAFASGGILETDESPSGRLRLLPAMDTDISGPVFDRSPSFIVESLQVLPYTGGPVELLTVYNALGKVRNLKGRLYRSATKNDNIPLFEEASRIESAKRTREIPDPPDAAAVPASETIYIKLKDVNFGNSYYRADIRPAGNGLLYTLSNFKNLTYTFIPVIREEKFVAQIYIEPLTDGLLVYSIAGADVSSFISSRVHMPSAIQKRLNVIVDWMIDGL</sequence>
<dbReference type="AlphaFoldDB" id="A0A7T8BCC9"/>
<gene>
    <name evidence="1" type="ORF">JFL75_02455</name>
</gene>
<name>A0A7T8BCC9_9SPIR</name>
<organism evidence="1 2">
    <name type="scientific">Breznakiella homolactica</name>
    <dbReference type="NCBI Taxonomy" id="2798577"/>
    <lineage>
        <taxon>Bacteria</taxon>
        <taxon>Pseudomonadati</taxon>
        <taxon>Spirochaetota</taxon>
        <taxon>Spirochaetia</taxon>
        <taxon>Spirochaetales</taxon>
        <taxon>Breznakiellaceae</taxon>
        <taxon>Breznakiella</taxon>
    </lineage>
</organism>
<keyword evidence="2" id="KW-1185">Reference proteome</keyword>
<accession>A0A7T8BCC9</accession>
<reference evidence="1" key="1">
    <citation type="submission" date="2021-01" db="EMBL/GenBank/DDBJ databases">
        <title>Description of Breznakiella homolactica.</title>
        <authorList>
            <person name="Song Y."/>
            <person name="Brune A."/>
        </authorList>
    </citation>
    <scope>NUCLEOTIDE SEQUENCE</scope>
    <source>
        <strain evidence="1">RmG30</strain>
    </source>
</reference>
<dbReference type="EMBL" id="CP067089">
    <property type="protein sequence ID" value="QQO11301.1"/>
    <property type="molecule type" value="Genomic_DNA"/>
</dbReference>